<keyword evidence="1" id="KW-0812">Transmembrane</keyword>
<feature type="transmembrane region" description="Helical" evidence="1">
    <location>
        <begin position="42"/>
        <end position="60"/>
    </location>
</feature>
<feature type="transmembrane region" description="Helical" evidence="1">
    <location>
        <begin position="66"/>
        <end position="85"/>
    </location>
</feature>
<keyword evidence="1" id="KW-1133">Transmembrane helix</keyword>
<gene>
    <name evidence="3" type="ORF">IAA64_12800</name>
</gene>
<reference evidence="3" key="1">
    <citation type="submission" date="2020-10" db="EMBL/GenBank/DDBJ databases">
        <authorList>
            <person name="Gilroy R."/>
        </authorList>
    </citation>
    <scope>NUCLEOTIDE SEQUENCE</scope>
    <source>
        <strain evidence="3">CHK183-6373</strain>
    </source>
</reference>
<dbReference type="InterPro" id="IPR040811">
    <property type="entry name" value="SLATT_4"/>
</dbReference>
<protein>
    <submittedName>
        <fullName evidence="3">SLATT domain-containing protein</fullName>
    </submittedName>
</protein>
<dbReference type="Proteomes" id="UP000886884">
    <property type="component" value="Unassembled WGS sequence"/>
</dbReference>
<keyword evidence="1" id="KW-0472">Membrane</keyword>
<organism evidence="3 4">
    <name type="scientific">Candidatus Ornithocaccomicrobium faecavium</name>
    <dbReference type="NCBI Taxonomy" id="2840890"/>
    <lineage>
        <taxon>Bacteria</taxon>
        <taxon>Bacillati</taxon>
        <taxon>Bacillota</taxon>
        <taxon>Clostridia</taxon>
        <taxon>Candidatus Ornithocaccomicrobium</taxon>
    </lineage>
</organism>
<name>A0A9D1PB28_9FIRM</name>
<evidence type="ECO:0000313" key="4">
    <source>
        <dbReference type="Proteomes" id="UP000886884"/>
    </source>
</evidence>
<accession>A0A9D1PB28</accession>
<evidence type="ECO:0000256" key="1">
    <source>
        <dbReference type="SAM" id="Phobius"/>
    </source>
</evidence>
<evidence type="ECO:0000313" key="3">
    <source>
        <dbReference type="EMBL" id="HIV28834.1"/>
    </source>
</evidence>
<sequence>MQDMKEVIKTHMIEAAGNVIYTYNAHWNIVNRLKKQNKTIKVVQIILTALSTSGFLGAILSGISQLSWVGGLTSAIALGLNLYTLNFNIEDDICKHTDAANALWEVREAYKAAITDIELLSIEEARSRRDEMTKIVSHINKSYPGTDEKSFSKAQKEMDKYQFKPGEAESLLVIERGK</sequence>
<dbReference type="AlphaFoldDB" id="A0A9D1PB28"/>
<dbReference type="NCBIfam" id="NF033632">
    <property type="entry name" value="SLATT_4"/>
    <property type="match status" value="1"/>
</dbReference>
<dbReference type="Pfam" id="PF18186">
    <property type="entry name" value="SLATT_4"/>
    <property type="match status" value="1"/>
</dbReference>
<proteinExistence type="predicted"/>
<evidence type="ECO:0000259" key="2">
    <source>
        <dbReference type="Pfam" id="PF18186"/>
    </source>
</evidence>
<dbReference type="EMBL" id="DVOT01000232">
    <property type="protein sequence ID" value="HIV28834.1"/>
    <property type="molecule type" value="Genomic_DNA"/>
</dbReference>
<feature type="domain" description="SMODS and SLOG-associating 2TM effector" evidence="2">
    <location>
        <begin position="12"/>
        <end position="160"/>
    </location>
</feature>
<comment type="caution">
    <text evidence="3">The sequence shown here is derived from an EMBL/GenBank/DDBJ whole genome shotgun (WGS) entry which is preliminary data.</text>
</comment>
<reference evidence="3" key="2">
    <citation type="journal article" date="2021" name="PeerJ">
        <title>Extensive microbial diversity within the chicken gut microbiome revealed by metagenomics and culture.</title>
        <authorList>
            <person name="Gilroy R."/>
            <person name="Ravi A."/>
            <person name="Getino M."/>
            <person name="Pursley I."/>
            <person name="Horton D.L."/>
            <person name="Alikhan N.F."/>
            <person name="Baker D."/>
            <person name="Gharbi K."/>
            <person name="Hall N."/>
            <person name="Watson M."/>
            <person name="Adriaenssens E.M."/>
            <person name="Foster-Nyarko E."/>
            <person name="Jarju S."/>
            <person name="Secka A."/>
            <person name="Antonio M."/>
            <person name="Oren A."/>
            <person name="Chaudhuri R.R."/>
            <person name="La Ragione R."/>
            <person name="Hildebrand F."/>
            <person name="Pallen M.J."/>
        </authorList>
    </citation>
    <scope>NUCLEOTIDE SEQUENCE</scope>
    <source>
        <strain evidence="3">CHK183-6373</strain>
    </source>
</reference>